<dbReference type="AlphaFoldDB" id="B0RR48"/>
<feature type="region of interest" description="Disordered" evidence="2">
    <location>
        <begin position="62"/>
        <end position="83"/>
    </location>
</feature>
<name>B0RR48_XANCB</name>
<protein>
    <submittedName>
        <fullName evidence="4">6-O-methylguanine-DNA methyltransferase</fullName>
    </submittedName>
</protein>
<dbReference type="Proteomes" id="UP000001188">
    <property type="component" value="Chromosome"/>
</dbReference>
<dbReference type="KEGG" id="xca:xcc-b100_1583"/>
<evidence type="ECO:0000259" key="3">
    <source>
        <dbReference type="Pfam" id="PF01035"/>
    </source>
</evidence>
<dbReference type="GO" id="GO:0006281">
    <property type="term" value="P:DNA repair"/>
    <property type="evidence" value="ECO:0007669"/>
    <property type="project" value="InterPro"/>
</dbReference>
<keyword evidence="4" id="KW-0808">Transferase</keyword>
<sequence length="197" mass="20939">MLAACVCGGRVAISAEVSPGTLLLWQSCRSLSSPARRCCPMVCGALSHERAAGLTRIASEWHHPRMPSPRPSKTRVAGSHAGDVSATRAAEQVRLRILDVIRAIPAGEVAGYGEVAMRAGLPGRARLVAKLLSSNQDAALPWHRVLRSDGRIALPEGSAGYQAQCQRLRAEGVPVERGRVRRATAAQRLDAAVWGPS</sequence>
<accession>B0RR48</accession>
<keyword evidence="1" id="KW-0227">DNA damage</keyword>
<dbReference type="InterPro" id="IPR036217">
    <property type="entry name" value="MethylDNA_cys_MeTrfase_DNAb"/>
</dbReference>
<dbReference type="InterPro" id="IPR036388">
    <property type="entry name" value="WH-like_DNA-bd_sf"/>
</dbReference>
<dbReference type="InterPro" id="IPR014048">
    <property type="entry name" value="MethylDNA_cys_MeTrfase_DNA-bd"/>
</dbReference>
<evidence type="ECO:0000313" key="5">
    <source>
        <dbReference type="Proteomes" id="UP000001188"/>
    </source>
</evidence>
<feature type="domain" description="Methylated-DNA-[protein]-cysteine S-methyltransferase DNA binding" evidence="3">
    <location>
        <begin position="94"/>
        <end position="173"/>
    </location>
</feature>
<dbReference type="GO" id="GO:0032259">
    <property type="term" value="P:methylation"/>
    <property type="evidence" value="ECO:0007669"/>
    <property type="project" value="UniProtKB-KW"/>
</dbReference>
<keyword evidence="4" id="KW-0489">Methyltransferase</keyword>
<dbReference type="CDD" id="cd06445">
    <property type="entry name" value="ATase"/>
    <property type="match status" value="1"/>
</dbReference>
<evidence type="ECO:0000256" key="1">
    <source>
        <dbReference type="ARBA" id="ARBA00022763"/>
    </source>
</evidence>
<dbReference type="EMBL" id="AM920689">
    <property type="protein sequence ID" value="CAP50933.1"/>
    <property type="molecule type" value="Genomic_DNA"/>
</dbReference>
<dbReference type="InterPro" id="IPR052520">
    <property type="entry name" value="ATL_DNA_repair"/>
</dbReference>
<dbReference type="HOGENOM" id="CLU_000445_52_5_6"/>
<dbReference type="PANTHER" id="PTHR42942">
    <property type="entry name" value="6-O-METHYLGUANINE DNA METHYLTRANSFERASE"/>
    <property type="match status" value="1"/>
</dbReference>
<dbReference type="SUPFAM" id="SSF46767">
    <property type="entry name" value="Methylated DNA-protein cysteine methyltransferase, C-terminal domain"/>
    <property type="match status" value="1"/>
</dbReference>
<dbReference type="Gene3D" id="1.10.10.10">
    <property type="entry name" value="Winged helix-like DNA-binding domain superfamily/Winged helix DNA-binding domain"/>
    <property type="match status" value="1"/>
</dbReference>
<evidence type="ECO:0000313" key="4">
    <source>
        <dbReference type="EMBL" id="CAP50933.1"/>
    </source>
</evidence>
<dbReference type="Pfam" id="PF01035">
    <property type="entry name" value="DNA_binding_1"/>
    <property type="match status" value="1"/>
</dbReference>
<reference evidence="4 5" key="1">
    <citation type="journal article" date="2008" name="J. Biotechnol.">
        <title>The genome of Xanthomonas campestris pv. campestris B100 and its use for the reconstruction of metabolic pathways involved in xanthan biosynthesis.</title>
        <authorList>
            <person name="Vorholter F.J."/>
            <person name="Schneiker S."/>
            <person name="Goesmann A."/>
            <person name="Krause L."/>
            <person name="Bekel T."/>
            <person name="Kaiser O."/>
            <person name="Linke B."/>
            <person name="Patschkowski T."/>
            <person name="Ruckert C."/>
            <person name="Schmid J."/>
            <person name="Sidhu V.K."/>
            <person name="Sieber V."/>
            <person name="Tauch A."/>
            <person name="Watt S.A."/>
            <person name="Weisshaar B."/>
            <person name="Becker A."/>
            <person name="Niehaus K."/>
            <person name="Puhler A."/>
        </authorList>
    </citation>
    <scope>NUCLEOTIDE SEQUENCE [LARGE SCALE GENOMIC DNA]</scope>
    <source>
        <strain evidence="4 5">B100</strain>
    </source>
</reference>
<evidence type="ECO:0000256" key="2">
    <source>
        <dbReference type="SAM" id="MobiDB-lite"/>
    </source>
</evidence>
<dbReference type="PANTHER" id="PTHR42942:SF1">
    <property type="entry name" value="ALKYLTRANSFERASE-LIKE PROTEIN 1"/>
    <property type="match status" value="1"/>
</dbReference>
<organism evidence="4 5">
    <name type="scientific">Xanthomonas campestris pv. campestris (strain B100)</name>
    <dbReference type="NCBI Taxonomy" id="509169"/>
    <lineage>
        <taxon>Bacteria</taxon>
        <taxon>Pseudomonadati</taxon>
        <taxon>Pseudomonadota</taxon>
        <taxon>Gammaproteobacteria</taxon>
        <taxon>Lysobacterales</taxon>
        <taxon>Lysobacteraceae</taxon>
        <taxon>Xanthomonas</taxon>
    </lineage>
</organism>
<gene>
    <name evidence="4" type="ORF">XCCB100_1583</name>
</gene>
<proteinExistence type="predicted"/>
<dbReference type="GO" id="GO:0008168">
    <property type="term" value="F:methyltransferase activity"/>
    <property type="evidence" value="ECO:0007669"/>
    <property type="project" value="UniProtKB-KW"/>
</dbReference>